<keyword evidence="3" id="KW-1185">Reference proteome</keyword>
<feature type="transmembrane region" description="Helical" evidence="1">
    <location>
        <begin position="103"/>
        <end position="130"/>
    </location>
</feature>
<reference evidence="2" key="2">
    <citation type="submission" date="2020-09" db="EMBL/GenBank/DDBJ databases">
        <authorList>
            <person name="Sun Q."/>
            <person name="Zhou Y."/>
        </authorList>
    </citation>
    <scope>NUCLEOTIDE SEQUENCE</scope>
    <source>
        <strain evidence="2">CGMCC 1.16548</strain>
    </source>
</reference>
<sequence>MTLLRAVSAEFLKILTTRLWWVLALILFGYVGFSAAAIAFFLSITPEQPGMVIPDDFLAPLVYSMATATGYVFPIIFGAMSITSEVRHRTIGTVFLATPTRSVVLAAKAVAGLVLGAVYGVVGLAASVGLGAPVLAATGQETLLADGDTWLMLGRIVLAMALWGLVGVALGVLIPSQIGSIVTIIAFTQFVEPILRTAAAFADWLGEVAKFLPGSAGDALVGASFFSVFAGTSGGVAPLEWWQGGLVLAGYAVLLGAIGAATTWRRDVT</sequence>
<protein>
    <submittedName>
        <fullName evidence="2">ABC transporter permease</fullName>
    </submittedName>
</protein>
<keyword evidence="1" id="KW-1133">Transmembrane helix</keyword>
<dbReference type="EMBL" id="BNAI01000005">
    <property type="protein sequence ID" value="GHF22155.1"/>
    <property type="molecule type" value="Genomic_DNA"/>
</dbReference>
<keyword evidence="1" id="KW-0812">Transmembrane</keyword>
<evidence type="ECO:0000313" key="2">
    <source>
        <dbReference type="EMBL" id="GHF22155.1"/>
    </source>
</evidence>
<proteinExistence type="predicted"/>
<feature type="transmembrane region" description="Helical" evidence="1">
    <location>
        <begin position="219"/>
        <end position="239"/>
    </location>
</feature>
<organism evidence="2 3">
    <name type="scientific">Pseudolysinimonas yzui</name>
    <dbReference type="NCBI Taxonomy" id="2708254"/>
    <lineage>
        <taxon>Bacteria</taxon>
        <taxon>Bacillati</taxon>
        <taxon>Actinomycetota</taxon>
        <taxon>Actinomycetes</taxon>
        <taxon>Micrococcales</taxon>
        <taxon>Microbacteriaceae</taxon>
        <taxon>Pseudolysinimonas</taxon>
    </lineage>
</organism>
<dbReference type="RefSeq" id="WP_191283763.1">
    <property type="nucleotide sequence ID" value="NZ_BNAI01000005.1"/>
</dbReference>
<feature type="transmembrane region" description="Helical" evidence="1">
    <location>
        <begin position="150"/>
        <end position="174"/>
    </location>
</feature>
<name>A0A8J3GRQ6_9MICO</name>
<evidence type="ECO:0000313" key="3">
    <source>
        <dbReference type="Proteomes" id="UP000617531"/>
    </source>
</evidence>
<feature type="transmembrane region" description="Helical" evidence="1">
    <location>
        <begin position="62"/>
        <end position="82"/>
    </location>
</feature>
<dbReference type="AlphaFoldDB" id="A0A8J3GRQ6"/>
<evidence type="ECO:0000256" key="1">
    <source>
        <dbReference type="SAM" id="Phobius"/>
    </source>
</evidence>
<gene>
    <name evidence="2" type="ORF">GCM10011600_24100</name>
</gene>
<comment type="caution">
    <text evidence="2">The sequence shown here is derived from an EMBL/GenBank/DDBJ whole genome shotgun (WGS) entry which is preliminary data.</text>
</comment>
<feature type="transmembrane region" description="Helical" evidence="1">
    <location>
        <begin position="245"/>
        <end position="264"/>
    </location>
</feature>
<dbReference type="Proteomes" id="UP000617531">
    <property type="component" value="Unassembled WGS sequence"/>
</dbReference>
<accession>A0A8J3GRQ6</accession>
<keyword evidence="1" id="KW-0472">Membrane</keyword>
<feature type="transmembrane region" description="Helical" evidence="1">
    <location>
        <begin position="20"/>
        <end position="42"/>
    </location>
</feature>
<reference evidence="2" key="1">
    <citation type="journal article" date="2014" name="Int. J. Syst. Evol. Microbiol.">
        <title>Complete genome sequence of Corynebacterium casei LMG S-19264T (=DSM 44701T), isolated from a smear-ripened cheese.</title>
        <authorList>
            <consortium name="US DOE Joint Genome Institute (JGI-PGF)"/>
            <person name="Walter F."/>
            <person name="Albersmeier A."/>
            <person name="Kalinowski J."/>
            <person name="Ruckert C."/>
        </authorList>
    </citation>
    <scope>NUCLEOTIDE SEQUENCE</scope>
    <source>
        <strain evidence="2">CGMCC 1.16548</strain>
    </source>
</reference>